<keyword evidence="3 4" id="KW-0408">Iron</keyword>
<organism evidence="7 8">
    <name type="scientific">Methylovulum psychrotolerans</name>
    <dbReference type="NCBI Taxonomy" id="1704499"/>
    <lineage>
        <taxon>Bacteria</taxon>
        <taxon>Pseudomonadati</taxon>
        <taxon>Pseudomonadota</taxon>
        <taxon>Gammaproteobacteria</taxon>
        <taxon>Methylococcales</taxon>
        <taxon>Methylococcaceae</taxon>
        <taxon>Methylovulum</taxon>
    </lineage>
</organism>
<dbReference type="Gene3D" id="1.10.760.10">
    <property type="entry name" value="Cytochrome c-like domain"/>
    <property type="match status" value="1"/>
</dbReference>
<keyword evidence="2 4" id="KW-0479">Metal-binding</keyword>
<dbReference type="Proteomes" id="UP000197019">
    <property type="component" value="Chromosome"/>
</dbReference>
<feature type="domain" description="Cytochrome c" evidence="6">
    <location>
        <begin position="30"/>
        <end position="108"/>
    </location>
</feature>
<evidence type="ECO:0000256" key="3">
    <source>
        <dbReference type="ARBA" id="ARBA00023004"/>
    </source>
</evidence>
<dbReference type="PROSITE" id="PS51007">
    <property type="entry name" value="CYTC"/>
    <property type="match status" value="1"/>
</dbReference>
<reference evidence="7 8" key="1">
    <citation type="submission" date="2017-06" db="EMBL/GenBank/DDBJ databases">
        <title>Genome Sequencing of the methanotroph Methylovulum psychrotolerants str. HV10-M2 isolated from a high-altitude environment.</title>
        <authorList>
            <person name="Mateos-Rivera A."/>
        </authorList>
    </citation>
    <scope>NUCLEOTIDE SEQUENCE [LARGE SCALE GENOMIC DNA]</scope>
    <source>
        <strain evidence="7 8">HV10_M2</strain>
    </source>
</reference>
<dbReference type="OrthoDB" id="8689082at2"/>
<keyword evidence="5" id="KW-0732">Signal</keyword>
<feature type="signal peptide" evidence="5">
    <location>
        <begin position="1"/>
        <end position="25"/>
    </location>
</feature>
<proteinExistence type="predicted"/>
<keyword evidence="8" id="KW-1185">Reference proteome</keyword>
<dbReference type="InterPro" id="IPR009056">
    <property type="entry name" value="Cyt_c-like_dom"/>
</dbReference>
<dbReference type="Pfam" id="PF13442">
    <property type="entry name" value="Cytochrome_CBB3"/>
    <property type="match status" value="1"/>
</dbReference>
<dbReference type="GO" id="GO:0046872">
    <property type="term" value="F:metal ion binding"/>
    <property type="evidence" value="ECO:0007669"/>
    <property type="project" value="UniProtKB-KW"/>
</dbReference>
<dbReference type="KEGG" id="mpsy:CEK71_12980"/>
<evidence type="ECO:0000256" key="1">
    <source>
        <dbReference type="ARBA" id="ARBA00022617"/>
    </source>
</evidence>
<evidence type="ECO:0000259" key="6">
    <source>
        <dbReference type="PROSITE" id="PS51007"/>
    </source>
</evidence>
<dbReference type="AlphaFoldDB" id="A0A1Z4C089"/>
<dbReference type="GO" id="GO:0009055">
    <property type="term" value="F:electron transfer activity"/>
    <property type="evidence" value="ECO:0007669"/>
    <property type="project" value="InterPro"/>
</dbReference>
<evidence type="ECO:0000256" key="5">
    <source>
        <dbReference type="SAM" id="SignalP"/>
    </source>
</evidence>
<accession>A0A1Z4C089</accession>
<feature type="chain" id="PRO_5012215978" evidence="5">
    <location>
        <begin position="26"/>
        <end position="108"/>
    </location>
</feature>
<keyword evidence="1 4" id="KW-0349">Heme</keyword>
<evidence type="ECO:0000313" key="7">
    <source>
        <dbReference type="EMBL" id="ASF46909.1"/>
    </source>
</evidence>
<name>A0A1Z4C089_9GAMM</name>
<dbReference type="GO" id="GO:0020037">
    <property type="term" value="F:heme binding"/>
    <property type="evidence" value="ECO:0007669"/>
    <property type="project" value="InterPro"/>
</dbReference>
<evidence type="ECO:0000256" key="4">
    <source>
        <dbReference type="PROSITE-ProRule" id="PRU00433"/>
    </source>
</evidence>
<evidence type="ECO:0000256" key="2">
    <source>
        <dbReference type="ARBA" id="ARBA00022723"/>
    </source>
</evidence>
<dbReference type="SUPFAM" id="SSF46626">
    <property type="entry name" value="Cytochrome c"/>
    <property type="match status" value="1"/>
</dbReference>
<dbReference type="InterPro" id="IPR036909">
    <property type="entry name" value="Cyt_c-like_dom_sf"/>
</dbReference>
<sequence>MLTAKPAALSAGLAVGLLLPCIGTADPTPARQTELRNLLKNDCGACHGLTLQGGMGPTLLPERLAGKPDDLLVTTILEGRKGTAMPPWQPFMSRDEAEWLVGVLRKNK</sequence>
<gene>
    <name evidence="7" type="ORF">CEK71_12980</name>
</gene>
<evidence type="ECO:0000313" key="8">
    <source>
        <dbReference type="Proteomes" id="UP000197019"/>
    </source>
</evidence>
<protein>
    <submittedName>
        <fullName evidence="7">Cytochrome C55X NirC</fullName>
    </submittedName>
</protein>
<dbReference type="EMBL" id="CP022129">
    <property type="protein sequence ID" value="ASF46909.1"/>
    <property type="molecule type" value="Genomic_DNA"/>
</dbReference>